<evidence type="ECO:0000313" key="3">
    <source>
        <dbReference type="Proteomes" id="UP001596306"/>
    </source>
</evidence>
<dbReference type="RefSeq" id="WP_386726307.1">
    <property type="nucleotide sequence ID" value="NZ_JBHSTP010000001.1"/>
</dbReference>
<dbReference type="EMBL" id="JBHSTP010000001">
    <property type="protein sequence ID" value="MFC6354636.1"/>
    <property type="molecule type" value="Genomic_DNA"/>
</dbReference>
<feature type="transmembrane region" description="Helical" evidence="1">
    <location>
        <begin position="20"/>
        <end position="39"/>
    </location>
</feature>
<accession>A0ABW1V9C5</accession>
<dbReference type="Proteomes" id="UP001596306">
    <property type="component" value="Unassembled WGS sequence"/>
</dbReference>
<dbReference type="NCBIfam" id="TIGR04088">
    <property type="entry name" value="cognate_SipW"/>
    <property type="match status" value="1"/>
</dbReference>
<name>A0ABW1V9C5_9MICO</name>
<gene>
    <name evidence="2" type="ORF">ACFQB0_00720</name>
</gene>
<evidence type="ECO:0000313" key="2">
    <source>
        <dbReference type="EMBL" id="MFC6354636.1"/>
    </source>
</evidence>
<reference evidence="3" key="1">
    <citation type="journal article" date="2019" name="Int. J. Syst. Evol. Microbiol.">
        <title>The Global Catalogue of Microorganisms (GCM) 10K type strain sequencing project: providing services to taxonomists for standard genome sequencing and annotation.</title>
        <authorList>
            <consortium name="The Broad Institute Genomics Platform"/>
            <consortium name="The Broad Institute Genome Sequencing Center for Infectious Disease"/>
            <person name="Wu L."/>
            <person name="Ma J."/>
        </authorList>
    </citation>
    <scope>NUCLEOTIDE SEQUENCE [LARGE SCALE GENOMIC DNA]</scope>
    <source>
        <strain evidence="3">CCUG 43304</strain>
    </source>
</reference>
<proteinExistence type="predicted"/>
<protein>
    <submittedName>
        <fullName evidence="2">SipW-dependent-type signal peptide-containing protein</fullName>
    </submittedName>
</protein>
<sequence>MSRHRSASRDDDVGFTRLRAVLAGALVLGVGATLTMAAWTDTEYASGSFAASTFSTESMTATTSWGSHDTAPGAALLAFNASAMSPGASAFAWVNVRTTSPTTVSGTITLDSVAPSGALVPALEYRAVRTAATTTNCDSTAFTGGTFIAGGASTYIAAGSVPASPVSSPLAAAGGEVRFCFEVRVIASAANTFQGTTATLVWKLGATSSS</sequence>
<evidence type="ECO:0000256" key="1">
    <source>
        <dbReference type="SAM" id="Phobius"/>
    </source>
</evidence>
<dbReference type="InterPro" id="IPR023833">
    <property type="entry name" value="Signal_pept_SipW-depend-type"/>
</dbReference>
<keyword evidence="1" id="KW-1133">Transmembrane helix</keyword>
<comment type="caution">
    <text evidence="2">The sequence shown here is derived from an EMBL/GenBank/DDBJ whole genome shotgun (WGS) entry which is preliminary data.</text>
</comment>
<keyword evidence="1" id="KW-0812">Transmembrane</keyword>
<keyword evidence="3" id="KW-1185">Reference proteome</keyword>
<keyword evidence="1" id="KW-0472">Membrane</keyword>
<organism evidence="2 3">
    <name type="scientific">Luethyella okanaganae</name>
    <dbReference type="NCBI Taxonomy" id="69372"/>
    <lineage>
        <taxon>Bacteria</taxon>
        <taxon>Bacillati</taxon>
        <taxon>Actinomycetota</taxon>
        <taxon>Actinomycetes</taxon>
        <taxon>Micrococcales</taxon>
        <taxon>Microbacteriaceae</taxon>
        <taxon>Luethyella</taxon>
    </lineage>
</organism>